<keyword evidence="1" id="KW-0472">Membrane</keyword>
<gene>
    <name evidence="2" type="ORF">AMOR_21810</name>
</gene>
<protein>
    <submittedName>
        <fullName evidence="2">Uncharacterized protein</fullName>
    </submittedName>
</protein>
<keyword evidence="1" id="KW-0812">Transmembrane</keyword>
<keyword evidence="3" id="KW-1185">Reference proteome</keyword>
<reference evidence="3" key="1">
    <citation type="journal article" date="2022" name="Int. J. Syst. Evol. Microbiol.">
        <title>Anaeromyxobacter oryzae sp. nov., Anaeromyxobacter diazotrophicus sp. nov. and Anaeromyxobacter paludicola sp. nov., isolated from paddy soils.</title>
        <authorList>
            <person name="Itoh H."/>
            <person name="Xu Z."/>
            <person name="Mise K."/>
            <person name="Masuda Y."/>
            <person name="Ushijima N."/>
            <person name="Hayakawa C."/>
            <person name="Shiratori Y."/>
            <person name="Senoo K."/>
        </authorList>
    </citation>
    <scope>NUCLEOTIDE SEQUENCE [LARGE SCALE GENOMIC DNA]</scope>
    <source>
        <strain evidence="3">Red232</strain>
    </source>
</reference>
<feature type="transmembrane region" description="Helical" evidence="1">
    <location>
        <begin position="31"/>
        <end position="51"/>
    </location>
</feature>
<evidence type="ECO:0000313" key="2">
    <source>
        <dbReference type="EMBL" id="BDG03185.1"/>
    </source>
</evidence>
<dbReference type="RefSeq" id="WP_248360959.1">
    <property type="nucleotide sequence ID" value="NZ_AP025591.1"/>
</dbReference>
<keyword evidence="1" id="KW-1133">Transmembrane helix</keyword>
<dbReference type="Proteomes" id="UP001162891">
    <property type="component" value="Chromosome"/>
</dbReference>
<evidence type="ECO:0000313" key="3">
    <source>
        <dbReference type="Proteomes" id="UP001162891"/>
    </source>
</evidence>
<sequence>MPRGLTSPLLLAGVALGIAMALGGAGAIRAIHRTEALVLGASLAAGLAVFAREARRLARAAGLGA</sequence>
<evidence type="ECO:0000256" key="1">
    <source>
        <dbReference type="SAM" id="Phobius"/>
    </source>
</evidence>
<name>A0ABN6MQH1_9BACT</name>
<organism evidence="2 3">
    <name type="scientific">Anaeromyxobacter oryzae</name>
    <dbReference type="NCBI Taxonomy" id="2918170"/>
    <lineage>
        <taxon>Bacteria</taxon>
        <taxon>Pseudomonadati</taxon>
        <taxon>Myxococcota</taxon>
        <taxon>Myxococcia</taxon>
        <taxon>Myxococcales</taxon>
        <taxon>Cystobacterineae</taxon>
        <taxon>Anaeromyxobacteraceae</taxon>
        <taxon>Anaeromyxobacter</taxon>
    </lineage>
</organism>
<dbReference type="EMBL" id="AP025591">
    <property type="protein sequence ID" value="BDG03185.1"/>
    <property type="molecule type" value="Genomic_DNA"/>
</dbReference>
<proteinExistence type="predicted"/>
<accession>A0ABN6MQH1</accession>